<dbReference type="CDD" id="cd05233">
    <property type="entry name" value="SDR_c"/>
    <property type="match status" value="1"/>
</dbReference>
<dbReference type="InterPro" id="IPR036291">
    <property type="entry name" value="NAD(P)-bd_dom_sf"/>
</dbReference>
<feature type="domain" description="Ketoreductase" evidence="5">
    <location>
        <begin position="23"/>
        <end position="202"/>
    </location>
</feature>
<organism evidence="6 7">
    <name type="scientific">Streptomyces hainanensis</name>
    <dbReference type="NCBI Taxonomy" id="402648"/>
    <lineage>
        <taxon>Bacteria</taxon>
        <taxon>Bacillati</taxon>
        <taxon>Actinomycetota</taxon>
        <taxon>Actinomycetes</taxon>
        <taxon>Kitasatosporales</taxon>
        <taxon>Streptomycetaceae</taxon>
        <taxon>Streptomyces</taxon>
    </lineage>
</organism>
<evidence type="ECO:0000256" key="4">
    <source>
        <dbReference type="SAM" id="MobiDB-lite"/>
    </source>
</evidence>
<sequence length="311" mass="32787">MSTKASTSGSTSKSTSRRGVRGKVAVITGGARGIGAALARTLSERGATVALIGLEPDELLRVAEDLPGPAGHWYADVTDAAAMAEAAERVVERFGRVDIVVANAGVAAGGRFADSDDDAWRRVLDVNVVGSAVTCRAFLPALRDSRGHFLQIASLAALTPAPLMSAYCASKSAAEAFAHCLRPEVADDGVTVGVAYLSWTDTDLVRGVDEDPGLRLGRSLLPWPTNRTHRLAPAVERLADGIARRSAHVYGQRWVRAVQPLRPLIPAVLASPPARRRLRRAVSTWRGAAARHTLVGPSGRAASRPSDVDAD</sequence>
<protein>
    <submittedName>
        <fullName evidence="6">SDR family oxidoreductase</fullName>
    </submittedName>
</protein>
<reference evidence="6 7" key="1">
    <citation type="submission" date="2019-03" db="EMBL/GenBank/DDBJ databases">
        <title>Draft genome sequences of novel Actinobacteria.</title>
        <authorList>
            <person name="Sahin N."/>
            <person name="Ay H."/>
            <person name="Saygin H."/>
        </authorList>
    </citation>
    <scope>NUCLEOTIDE SEQUENCE [LARGE SCALE GENOMIC DNA]</scope>
    <source>
        <strain evidence="6 7">DSM 41900</strain>
    </source>
</reference>
<proteinExistence type="inferred from homology"/>
<comment type="caution">
    <text evidence="6">The sequence shown here is derived from an EMBL/GenBank/DDBJ whole genome shotgun (WGS) entry which is preliminary data.</text>
</comment>
<dbReference type="PANTHER" id="PTHR44196:SF1">
    <property type="entry name" value="DEHYDROGENASE_REDUCTASE SDR FAMILY MEMBER 7B"/>
    <property type="match status" value="1"/>
</dbReference>
<accession>A0A4R4THM7</accession>
<dbReference type="Gene3D" id="3.40.50.720">
    <property type="entry name" value="NAD(P)-binding Rossmann-like Domain"/>
    <property type="match status" value="1"/>
</dbReference>
<evidence type="ECO:0000259" key="5">
    <source>
        <dbReference type="SMART" id="SM00822"/>
    </source>
</evidence>
<dbReference type="NCBIfam" id="NF004526">
    <property type="entry name" value="PRK05872.1"/>
    <property type="match status" value="1"/>
</dbReference>
<gene>
    <name evidence="6" type="ORF">E1283_11245</name>
</gene>
<keyword evidence="2" id="KW-0560">Oxidoreductase</keyword>
<evidence type="ECO:0000313" key="7">
    <source>
        <dbReference type="Proteomes" id="UP000295345"/>
    </source>
</evidence>
<dbReference type="RefSeq" id="WP_132817823.1">
    <property type="nucleotide sequence ID" value="NZ_SMKI01000092.1"/>
</dbReference>
<evidence type="ECO:0000313" key="6">
    <source>
        <dbReference type="EMBL" id="TDC75856.1"/>
    </source>
</evidence>
<dbReference type="PRINTS" id="PR00081">
    <property type="entry name" value="GDHRDH"/>
</dbReference>
<keyword evidence="7" id="KW-1185">Reference proteome</keyword>
<dbReference type="GO" id="GO:0016020">
    <property type="term" value="C:membrane"/>
    <property type="evidence" value="ECO:0007669"/>
    <property type="project" value="TreeGrafter"/>
</dbReference>
<dbReference type="Pfam" id="PF00106">
    <property type="entry name" value="adh_short"/>
    <property type="match status" value="1"/>
</dbReference>
<dbReference type="PANTHER" id="PTHR44196">
    <property type="entry name" value="DEHYDROGENASE/REDUCTASE SDR FAMILY MEMBER 7B"/>
    <property type="match status" value="1"/>
</dbReference>
<dbReference type="SMART" id="SM00822">
    <property type="entry name" value="PKS_KR"/>
    <property type="match status" value="1"/>
</dbReference>
<dbReference type="AlphaFoldDB" id="A0A4R4THM7"/>
<comment type="similarity">
    <text evidence="1 3">Belongs to the short-chain dehydrogenases/reductases (SDR) family.</text>
</comment>
<evidence type="ECO:0000256" key="2">
    <source>
        <dbReference type="ARBA" id="ARBA00023002"/>
    </source>
</evidence>
<dbReference type="InterPro" id="IPR020904">
    <property type="entry name" value="Sc_DH/Rdtase_CS"/>
</dbReference>
<dbReference type="GO" id="GO:0016491">
    <property type="term" value="F:oxidoreductase activity"/>
    <property type="evidence" value="ECO:0007669"/>
    <property type="project" value="UniProtKB-KW"/>
</dbReference>
<dbReference type="InterPro" id="IPR057326">
    <property type="entry name" value="KR_dom"/>
</dbReference>
<evidence type="ECO:0000256" key="1">
    <source>
        <dbReference type="ARBA" id="ARBA00006484"/>
    </source>
</evidence>
<dbReference type="OrthoDB" id="3743899at2"/>
<name>A0A4R4THM7_9ACTN</name>
<feature type="region of interest" description="Disordered" evidence="4">
    <location>
        <begin position="1"/>
        <end position="21"/>
    </location>
</feature>
<dbReference type="Proteomes" id="UP000295345">
    <property type="component" value="Unassembled WGS sequence"/>
</dbReference>
<evidence type="ECO:0000256" key="3">
    <source>
        <dbReference type="RuleBase" id="RU000363"/>
    </source>
</evidence>
<dbReference type="PROSITE" id="PS00061">
    <property type="entry name" value="ADH_SHORT"/>
    <property type="match status" value="1"/>
</dbReference>
<dbReference type="PRINTS" id="PR00080">
    <property type="entry name" value="SDRFAMILY"/>
</dbReference>
<feature type="compositionally biased region" description="Low complexity" evidence="4">
    <location>
        <begin position="1"/>
        <end position="14"/>
    </location>
</feature>
<dbReference type="EMBL" id="SMKI01000092">
    <property type="protein sequence ID" value="TDC75856.1"/>
    <property type="molecule type" value="Genomic_DNA"/>
</dbReference>
<dbReference type="SUPFAM" id="SSF51735">
    <property type="entry name" value="NAD(P)-binding Rossmann-fold domains"/>
    <property type="match status" value="1"/>
</dbReference>
<dbReference type="InterPro" id="IPR002347">
    <property type="entry name" value="SDR_fam"/>
</dbReference>